<comment type="subcellular location">
    <subcellularLocation>
        <location evidence="2">Secreted</location>
    </subcellularLocation>
</comment>
<dbReference type="SMART" id="SM00076">
    <property type="entry name" value="IFabd"/>
    <property type="match status" value="1"/>
</dbReference>
<dbReference type="GO" id="GO:0005615">
    <property type="term" value="C:extracellular space"/>
    <property type="evidence" value="ECO:0007669"/>
    <property type="project" value="UniProtKB-KW"/>
</dbReference>
<dbReference type="PANTHER" id="PTHR11691:SF73">
    <property type="entry name" value="INTERFERON BETA"/>
    <property type="match status" value="1"/>
</dbReference>
<reference evidence="11" key="1">
    <citation type="submission" date="2025-08" db="UniProtKB">
        <authorList>
            <consortium name="RefSeq"/>
        </authorList>
    </citation>
    <scope>IDENTIFICATION</scope>
</reference>
<accession>A0A1U7RYF9</accession>
<evidence type="ECO:0000256" key="5">
    <source>
        <dbReference type="ARBA" id="ARBA00022525"/>
    </source>
</evidence>
<evidence type="ECO:0000256" key="8">
    <source>
        <dbReference type="ARBA" id="ARBA00023157"/>
    </source>
</evidence>
<dbReference type="GO" id="GO:0051607">
    <property type="term" value="P:defense response to virus"/>
    <property type="evidence" value="ECO:0007669"/>
    <property type="project" value="UniProtKB-KW"/>
</dbReference>
<evidence type="ECO:0000313" key="10">
    <source>
        <dbReference type="Proteomes" id="UP000189705"/>
    </source>
</evidence>
<comment type="function">
    <text evidence="1">Has antiviral activities.</text>
</comment>
<dbReference type="GO" id="GO:0005125">
    <property type="term" value="F:cytokine activity"/>
    <property type="evidence" value="ECO:0007669"/>
    <property type="project" value="UniProtKB-KW"/>
</dbReference>
<organism evidence="10 11">
    <name type="scientific">Alligator sinensis</name>
    <name type="common">Chinese alligator</name>
    <dbReference type="NCBI Taxonomy" id="38654"/>
    <lineage>
        <taxon>Eukaryota</taxon>
        <taxon>Metazoa</taxon>
        <taxon>Chordata</taxon>
        <taxon>Craniata</taxon>
        <taxon>Vertebrata</taxon>
        <taxon>Euteleostomi</taxon>
        <taxon>Archelosauria</taxon>
        <taxon>Archosauria</taxon>
        <taxon>Crocodylia</taxon>
        <taxon>Alligatoridae</taxon>
        <taxon>Alligatorinae</taxon>
        <taxon>Alligator</taxon>
    </lineage>
</organism>
<protein>
    <submittedName>
        <fullName evidence="11">Interferon alpha-7</fullName>
    </submittedName>
</protein>
<dbReference type="PRINTS" id="PR00266">
    <property type="entry name" value="INTERFERONAB"/>
</dbReference>
<keyword evidence="10" id="KW-1185">Reference proteome</keyword>
<evidence type="ECO:0000256" key="3">
    <source>
        <dbReference type="ARBA" id="ARBA00011033"/>
    </source>
</evidence>
<evidence type="ECO:0000256" key="2">
    <source>
        <dbReference type="ARBA" id="ARBA00004613"/>
    </source>
</evidence>
<name>A0A1U7RYF9_ALLSI</name>
<evidence type="ECO:0000256" key="9">
    <source>
        <dbReference type="RuleBase" id="RU000436"/>
    </source>
</evidence>
<evidence type="ECO:0000256" key="6">
    <source>
        <dbReference type="ARBA" id="ARBA00022729"/>
    </source>
</evidence>
<dbReference type="Pfam" id="PF00143">
    <property type="entry name" value="Interferon"/>
    <property type="match status" value="1"/>
</dbReference>
<dbReference type="GeneID" id="102376462"/>
<dbReference type="PANTHER" id="PTHR11691">
    <property type="entry name" value="TYPE I INTERFERON"/>
    <property type="match status" value="1"/>
</dbReference>
<evidence type="ECO:0000313" key="11">
    <source>
        <dbReference type="RefSeq" id="XP_006026147.1"/>
    </source>
</evidence>
<dbReference type="KEGG" id="asn:102376462"/>
<dbReference type="InterPro" id="IPR000471">
    <property type="entry name" value="Interferon_alpha/beta/delta"/>
</dbReference>
<dbReference type="AlphaFoldDB" id="A0A1U7RYF9"/>
<evidence type="ECO:0000256" key="4">
    <source>
        <dbReference type="ARBA" id="ARBA00022514"/>
    </source>
</evidence>
<keyword evidence="5" id="KW-0964">Secreted</keyword>
<dbReference type="SUPFAM" id="SSF47266">
    <property type="entry name" value="4-helical cytokines"/>
    <property type="match status" value="1"/>
</dbReference>
<dbReference type="SMR" id="A0A1U7RYF9"/>
<dbReference type="RefSeq" id="XP_006026147.1">
    <property type="nucleotide sequence ID" value="XM_006026085.1"/>
</dbReference>
<keyword evidence="8" id="KW-1015">Disulfide bond</keyword>
<keyword evidence="7 9" id="KW-0051">Antiviral defense</keyword>
<proteinExistence type="inferred from homology"/>
<dbReference type="GO" id="GO:0006955">
    <property type="term" value="P:immune response"/>
    <property type="evidence" value="ECO:0007669"/>
    <property type="project" value="UniProtKB-ARBA"/>
</dbReference>
<keyword evidence="6" id="KW-0732">Signal</keyword>
<dbReference type="InParanoid" id="A0A1U7RYF9"/>
<dbReference type="InterPro" id="IPR009079">
    <property type="entry name" value="4_helix_cytokine-like_core"/>
</dbReference>
<evidence type="ECO:0000256" key="1">
    <source>
        <dbReference type="ARBA" id="ARBA00002718"/>
    </source>
</evidence>
<dbReference type="Proteomes" id="UP000189705">
    <property type="component" value="Unplaced"/>
</dbReference>
<sequence>MEEPAKDAQALGFQLLPKDKDIRITYLIIMNTLSQRSFLHVCLVLVFSIKSFSSTKISSPDCSRLQQIKVNHSLHLLCRMGGQFPLSCLNDRTDFRIPREIFITRKKENAPMIIHELLHHIFQLFSKNLPQGPWNPSCIEKFQNGLHWQIEQLEKCFGGEMQQATRNWKNGLLQNILKVKKYFQRISHFLNEKNYSRCSWETARMEMRRCFLFLDHLLKNLQN</sequence>
<dbReference type="OrthoDB" id="8922121at2759"/>
<evidence type="ECO:0000256" key="7">
    <source>
        <dbReference type="ARBA" id="ARBA00023118"/>
    </source>
</evidence>
<gene>
    <name evidence="11" type="primary">LOC102376462</name>
</gene>
<dbReference type="STRING" id="38654.A0A1U7RYF9"/>
<comment type="similarity">
    <text evidence="3 9">Belongs to the alpha/beta interferon family.</text>
</comment>
<dbReference type="Gene3D" id="1.20.1250.10">
    <property type="match status" value="1"/>
</dbReference>
<keyword evidence="4 9" id="KW-0202">Cytokine</keyword>
<dbReference type="GO" id="GO:0005126">
    <property type="term" value="F:cytokine receptor binding"/>
    <property type="evidence" value="ECO:0007669"/>
    <property type="project" value="InterPro"/>
</dbReference>
<dbReference type="eggNOG" id="ENOG502T289">
    <property type="taxonomic scope" value="Eukaryota"/>
</dbReference>